<accession>A0A022KXS9</accession>
<dbReference type="PANTHER" id="PTHR42689:SF1">
    <property type="entry name" value="ACETYL-COA ACYLTRANSFERASE FADA2 (3-KETOACYL-COA THIOLASE) (BETA-KETOTHIOLASE)-RELATED"/>
    <property type="match status" value="1"/>
</dbReference>
<dbReference type="EMBL" id="AORC01000002">
    <property type="protein sequence ID" value="EYT51125.1"/>
    <property type="molecule type" value="Genomic_DNA"/>
</dbReference>
<dbReference type="SUPFAM" id="SSF53901">
    <property type="entry name" value="Thiolase-like"/>
    <property type="match status" value="2"/>
</dbReference>
<evidence type="ECO:0000256" key="3">
    <source>
        <dbReference type="ARBA" id="ARBA00023315"/>
    </source>
</evidence>
<dbReference type="CDD" id="cd00751">
    <property type="entry name" value="thiolase"/>
    <property type="match status" value="1"/>
</dbReference>
<dbReference type="Gene3D" id="3.40.47.10">
    <property type="match status" value="1"/>
</dbReference>
<feature type="domain" description="Thiolase C-terminal" evidence="7">
    <location>
        <begin position="311"/>
        <end position="457"/>
    </location>
</feature>
<evidence type="ECO:0000256" key="1">
    <source>
        <dbReference type="ARBA" id="ARBA00010982"/>
    </source>
</evidence>
<dbReference type="STRING" id="1249481.D641_0101255"/>
<evidence type="ECO:0000256" key="5">
    <source>
        <dbReference type="SAM" id="MobiDB-lite"/>
    </source>
</evidence>
<protein>
    <submittedName>
        <fullName evidence="8">Acetyl-CoA acetyltransferase</fullName>
        <ecNumber evidence="8">2.3.1.9</ecNumber>
    </submittedName>
</protein>
<sequence>MSESHPAAPATTSAAPTTPGAPAARELPREALVLGGNRIPFARAGGPYAGISNQDLLTAALDGLVARFGLQGEKLGEIAGGAVLKLAADLNLTRESALGTPLDPRTPAIDMGRACATGLESVVHVSNRIQLGQIDSAIACGVDSASDSPIEVTPRLRRTLHRAFAAKTPVQRLKALAGIRPGDLAPMPPRNSEPRTGLSMGEHMALTAAQWGVSREAQDELALASHRNLAAAYEAGFLDDLVTGYRGLGKDQNLRADSSMEKLASLKPVFGVKSPQVAEPTMTAGNSTPLSDGASAVLMGSADWAAEHGLTPLARVVDARISAVDFVHGEEGLLMAPAYAVPELLDANGMTLQDVDLYEIHEAFASTVLATLAAWESEEFCREKLGRSAPLGSIDRSRLNVAGSSLAAGHPFAATGGRIVATLAKLLHQRALETGRPQRGLISVCAAAGQGSVALLESVTP</sequence>
<dbReference type="Proteomes" id="UP000019754">
    <property type="component" value="Unassembled WGS sequence"/>
</dbReference>
<dbReference type="NCBIfam" id="TIGR01930">
    <property type="entry name" value="AcCoA-C-Actrans"/>
    <property type="match status" value="1"/>
</dbReference>
<dbReference type="RefSeq" id="WP_017824552.1">
    <property type="nucleotide sequence ID" value="NZ_KB403091.1"/>
</dbReference>
<dbReference type="InterPro" id="IPR050521">
    <property type="entry name" value="3-ketoacyl-CoA_Thiolase"/>
</dbReference>
<proteinExistence type="inferred from homology"/>
<organism evidence="8 9">
    <name type="scientific">Brachybacterium muris UCD-AY4</name>
    <dbReference type="NCBI Taxonomy" id="1249481"/>
    <lineage>
        <taxon>Bacteria</taxon>
        <taxon>Bacillati</taxon>
        <taxon>Actinomycetota</taxon>
        <taxon>Actinomycetes</taxon>
        <taxon>Micrococcales</taxon>
        <taxon>Dermabacteraceae</taxon>
        <taxon>Brachybacterium</taxon>
    </lineage>
</organism>
<comment type="caution">
    <text evidence="8">The sequence shown here is derived from an EMBL/GenBank/DDBJ whole genome shotgun (WGS) entry which is preliminary data.</text>
</comment>
<dbReference type="InterPro" id="IPR002155">
    <property type="entry name" value="Thiolase"/>
</dbReference>
<gene>
    <name evidence="8" type="ORF">D641_0101255</name>
</gene>
<dbReference type="InterPro" id="IPR020617">
    <property type="entry name" value="Thiolase_C"/>
</dbReference>
<keyword evidence="2 4" id="KW-0808">Transferase</keyword>
<evidence type="ECO:0000259" key="7">
    <source>
        <dbReference type="Pfam" id="PF02803"/>
    </source>
</evidence>
<feature type="region of interest" description="Disordered" evidence="5">
    <location>
        <begin position="1"/>
        <end position="23"/>
    </location>
</feature>
<comment type="similarity">
    <text evidence="1 4">Belongs to the thiolase-like superfamily. Thiolase family.</text>
</comment>
<evidence type="ECO:0000256" key="4">
    <source>
        <dbReference type="RuleBase" id="RU003557"/>
    </source>
</evidence>
<keyword evidence="3 4" id="KW-0012">Acyltransferase</keyword>
<evidence type="ECO:0000313" key="8">
    <source>
        <dbReference type="EMBL" id="EYT51125.1"/>
    </source>
</evidence>
<dbReference type="GO" id="GO:0003985">
    <property type="term" value="F:acetyl-CoA C-acetyltransferase activity"/>
    <property type="evidence" value="ECO:0007669"/>
    <property type="project" value="UniProtKB-EC"/>
</dbReference>
<dbReference type="Pfam" id="PF02803">
    <property type="entry name" value="Thiolase_C"/>
    <property type="match status" value="1"/>
</dbReference>
<dbReference type="Pfam" id="PF00108">
    <property type="entry name" value="Thiolase_N"/>
    <property type="match status" value="1"/>
</dbReference>
<dbReference type="AlphaFoldDB" id="A0A022KXS9"/>
<dbReference type="GO" id="GO:0005829">
    <property type="term" value="C:cytosol"/>
    <property type="evidence" value="ECO:0007669"/>
    <property type="project" value="TreeGrafter"/>
</dbReference>
<name>A0A022KXS9_9MICO</name>
<dbReference type="NCBIfam" id="NF006740">
    <property type="entry name" value="PRK09268.1"/>
    <property type="match status" value="1"/>
</dbReference>
<dbReference type="HOGENOM" id="CLU_031026_2_0_11"/>
<evidence type="ECO:0000256" key="2">
    <source>
        <dbReference type="ARBA" id="ARBA00022679"/>
    </source>
</evidence>
<keyword evidence="9" id="KW-1185">Reference proteome</keyword>
<evidence type="ECO:0000313" key="9">
    <source>
        <dbReference type="Proteomes" id="UP000019754"/>
    </source>
</evidence>
<evidence type="ECO:0000259" key="6">
    <source>
        <dbReference type="Pfam" id="PF00108"/>
    </source>
</evidence>
<dbReference type="EC" id="2.3.1.9" evidence="8"/>
<reference evidence="8 9" key="1">
    <citation type="journal article" date="2013" name="Genome Announc.">
        <title>Draft genome sequence of an Actinobacterium, Brachybacterium muris strain UCD-AY4.</title>
        <authorList>
            <person name="Lo J.R."/>
            <person name="Lang J.M."/>
            <person name="Darling A.E."/>
            <person name="Eisen J.A."/>
            <person name="Coil D.A."/>
        </authorList>
    </citation>
    <scope>NUCLEOTIDE SEQUENCE [LARGE SCALE GENOMIC DNA]</scope>
    <source>
        <strain evidence="8 9">UCD-AY4</strain>
    </source>
</reference>
<feature type="domain" description="Thiolase N-terminal" evidence="6">
    <location>
        <begin position="33"/>
        <end position="301"/>
    </location>
</feature>
<dbReference type="PANTHER" id="PTHR42689">
    <property type="entry name" value="ACETYL-COA ACYLTRANSFERASE FADA2 (3-KETOACYL-COA THIOLASE) (BETA-KETOTHIOLASE)-RELATED"/>
    <property type="match status" value="1"/>
</dbReference>
<dbReference type="InterPro" id="IPR016039">
    <property type="entry name" value="Thiolase-like"/>
</dbReference>
<dbReference type="OrthoDB" id="1402717at2"/>
<dbReference type="InterPro" id="IPR020616">
    <property type="entry name" value="Thiolase_N"/>
</dbReference>